<organism evidence="2 3">
    <name type="scientific">Neofusicoccum ribis</name>
    <dbReference type="NCBI Taxonomy" id="45134"/>
    <lineage>
        <taxon>Eukaryota</taxon>
        <taxon>Fungi</taxon>
        <taxon>Dikarya</taxon>
        <taxon>Ascomycota</taxon>
        <taxon>Pezizomycotina</taxon>
        <taxon>Dothideomycetes</taxon>
        <taxon>Dothideomycetes incertae sedis</taxon>
        <taxon>Botryosphaeriales</taxon>
        <taxon>Botryosphaeriaceae</taxon>
        <taxon>Neofusicoccum</taxon>
    </lineage>
</organism>
<dbReference type="Proteomes" id="UP001521116">
    <property type="component" value="Unassembled WGS sequence"/>
</dbReference>
<evidence type="ECO:0000313" key="3">
    <source>
        <dbReference type="Proteomes" id="UP001521116"/>
    </source>
</evidence>
<comment type="caution">
    <text evidence="2">The sequence shown here is derived from an EMBL/GenBank/DDBJ whole genome shotgun (WGS) entry which is preliminary data.</text>
</comment>
<gene>
    <name evidence="2" type="ORF">SLS56_001905</name>
</gene>
<proteinExistence type="predicted"/>
<dbReference type="EMBL" id="JAJVDC020000012">
    <property type="protein sequence ID" value="KAL1635153.1"/>
    <property type="molecule type" value="Genomic_DNA"/>
</dbReference>
<feature type="region of interest" description="Disordered" evidence="1">
    <location>
        <begin position="44"/>
        <end position="80"/>
    </location>
</feature>
<evidence type="ECO:0000256" key="1">
    <source>
        <dbReference type="SAM" id="MobiDB-lite"/>
    </source>
</evidence>
<sequence>MSRLLKNKAVWTVGGAVSIFYLVPRLSGNTDNVFETQAAQNIGDRWSAGGGTPTHTPATATKRGDPNHVVSSREGSAGMPQQQLGVAVRAGIYESLRMQEWIRSISKKTSLPKDQESTTHPVFFISALSVFHSA</sequence>
<feature type="compositionally biased region" description="Polar residues" evidence="1">
    <location>
        <begin position="69"/>
        <end position="80"/>
    </location>
</feature>
<evidence type="ECO:0000313" key="2">
    <source>
        <dbReference type="EMBL" id="KAL1635153.1"/>
    </source>
</evidence>
<name>A0ABR3T6E3_9PEZI</name>
<accession>A0ABR3T6E3</accession>
<reference evidence="2 3" key="1">
    <citation type="submission" date="2024-02" db="EMBL/GenBank/DDBJ databases">
        <title>De novo assembly and annotation of 12 fungi associated with fruit tree decline syndrome in Ontario, Canada.</title>
        <authorList>
            <person name="Sulman M."/>
            <person name="Ellouze W."/>
            <person name="Ilyukhin E."/>
        </authorList>
    </citation>
    <scope>NUCLEOTIDE SEQUENCE [LARGE SCALE GENOMIC DNA]</scope>
    <source>
        <strain evidence="2 3">M1-105</strain>
    </source>
</reference>
<keyword evidence="3" id="KW-1185">Reference proteome</keyword>
<protein>
    <submittedName>
        <fullName evidence="2">Uncharacterized protein</fullName>
    </submittedName>
</protein>